<dbReference type="Gene3D" id="1.10.510.10">
    <property type="entry name" value="Transferase(Phosphotransferase) domain 1"/>
    <property type="match status" value="2"/>
</dbReference>
<dbReference type="PaxDb" id="3880-AES59899"/>
<dbReference type="InterPro" id="IPR025287">
    <property type="entry name" value="WAK_GUB"/>
</dbReference>
<dbReference type="PROSITE" id="PS50011">
    <property type="entry name" value="PROTEIN_KINASE_DOM"/>
    <property type="match status" value="2"/>
</dbReference>
<evidence type="ECO:0000256" key="10">
    <source>
        <dbReference type="ARBA" id="ARBA00023136"/>
    </source>
</evidence>
<dbReference type="SMART" id="SM00220">
    <property type="entry name" value="S_TKc"/>
    <property type="match status" value="2"/>
</dbReference>
<evidence type="ECO:0000256" key="2">
    <source>
        <dbReference type="ARBA" id="ARBA00022527"/>
    </source>
</evidence>
<dbReference type="InterPro" id="IPR017441">
    <property type="entry name" value="Protein_kinase_ATP_BS"/>
</dbReference>
<evidence type="ECO:0000256" key="9">
    <source>
        <dbReference type="ARBA" id="ARBA00022989"/>
    </source>
</evidence>
<dbReference type="Pfam" id="PF13947">
    <property type="entry name" value="GUB_WAK_bind"/>
    <property type="match status" value="1"/>
</dbReference>
<evidence type="ECO:0000313" key="17">
    <source>
        <dbReference type="EMBL" id="AES59899.2"/>
    </source>
</evidence>
<dbReference type="FunFam" id="3.30.200.20:FF:000178">
    <property type="entry name" value="serine/threonine-protein kinase PBS1-like"/>
    <property type="match status" value="1"/>
</dbReference>
<keyword evidence="4 14" id="KW-0812">Transmembrane</keyword>
<dbReference type="GO" id="GO:0005524">
    <property type="term" value="F:ATP binding"/>
    <property type="evidence" value="ECO:0007669"/>
    <property type="project" value="UniProtKB-UniRule"/>
</dbReference>
<dbReference type="AlphaFoldDB" id="G7I979"/>
<dbReference type="Pfam" id="PF00069">
    <property type="entry name" value="Pkinase"/>
    <property type="match status" value="2"/>
</dbReference>
<gene>
    <name evidence="17" type="ordered locus">MTR_1g031540</name>
</gene>
<keyword evidence="9 14" id="KW-1133">Transmembrane helix</keyword>
<evidence type="ECO:0000259" key="16">
    <source>
        <dbReference type="PROSITE" id="PS50011"/>
    </source>
</evidence>
<evidence type="ECO:0000256" key="5">
    <source>
        <dbReference type="ARBA" id="ARBA00022729"/>
    </source>
</evidence>
<dbReference type="HOGENOM" id="CLU_009261_0_0_1"/>
<keyword evidence="17" id="KW-0675">Receptor</keyword>
<dbReference type="GO" id="GO:0004674">
    <property type="term" value="F:protein serine/threonine kinase activity"/>
    <property type="evidence" value="ECO:0007669"/>
    <property type="project" value="UniProtKB-KW"/>
</dbReference>
<keyword evidence="11" id="KW-0325">Glycoprotein</keyword>
<accession>A0A0C3ULB2</accession>
<dbReference type="Proteomes" id="UP000002051">
    <property type="component" value="Unassembled WGS sequence"/>
</dbReference>
<feature type="transmembrane region" description="Helical" evidence="14">
    <location>
        <begin position="618"/>
        <end position="639"/>
    </location>
</feature>
<evidence type="ECO:0000313" key="19">
    <source>
        <dbReference type="Proteomes" id="UP000002051"/>
    </source>
</evidence>
<reference evidence="17 19" key="2">
    <citation type="journal article" date="2014" name="BMC Genomics">
        <title>An improved genome release (version Mt4.0) for the model legume Medicago truncatula.</title>
        <authorList>
            <person name="Tang H."/>
            <person name="Krishnakumar V."/>
            <person name="Bidwell S."/>
            <person name="Rosen B."/>
            <person name="Chan A."/>
            <person name="Zhou S."/>
            <person name="Gentzbittel L."/>
            <person name="Childs K.L."/>
            <person name="Yandell M."/>
            <person name="Gundlach H."/>
            <person name="Mayer K.F."/>
            <person name="Schwartz D.C."/>
            <person name="Town C.D."/>
        </authorList>
    </citation>
    <scope>GENOME REANNOTATION</scope>
    <source>
        <strain evidence="18 19">cv. Jemalong A17</strain>
    </source>
</reference>
<dbReference type="InterPro" id="IPR008271">
    <property type="entry name" value="Ser/Thr_kinase_AS"/>
</dbReference>
<evidence type="ECO:0000256" key="11">
    <source>
        <dbReference type="ARBA" id="ARBA00023180"/>
    </source>
</evidence>
<feature type="signal peptide" evidence="15">
    <location>
        <begin position="1"/>
        <end position="23"/>
    </location>
</feature>
<keyword evidence="3" id="KW-0808">Transferase</keyword>
<comment type="subcellular location">
    <subcellularLocation>
        <location evidence="1">Membrane</location>
        <topology evidence="1">Single-pass type I membrane protein</topology>
    </subcellularLocation>
</comment>
<feature type="domain" description="Protein kinase" evidence="16">
    <location>
        <begin position="623"/>
        <end position="897"/>
    </location>
</feature>
<dbReference type="GO" id="GO:0016020">
    <property type="term" value="C:membrane"/>
    <property type="evidence" value="ECO:0007669"/>
    <property type="project" value="UniProtKB-SubCell"/>
</dbReference>
<evidence type="ECO:0000256" key="1">
    <source>
        <dbReference type="ARBA" id="ARBA00004479"/>
    </source>
</evidence>
<keyword evidence="6 12" id="KW-0547">Nucleotide-binding</keyword>
<keyword evidence="5 15" id="KW-0732">Signal</keyword>
<keyword evidence="2" id="KW-0723">Serine/threonine-protein kinase</keyword>
<dbReference type="PROSITE" id="PS00107">
    <property type="entry name" value="PROTEIN_KINASE_ATP"/>
    <property type="match status" value="1"/>
</dbReference>
<reference evidence="17 19" key="1">
    <citation type="journal article" date="2011" name="Nature">
        <title>The Medicago genome provides insight into the evolution of rhizobial symbioses.</title>
        <authorList>
            <person name="Young N.D."/>
            <person name="Debelle F."/>
            <person name="Oldroyd G.E."/>
            <person name="Geurts R."/>
            <person name="Cannon S.B."/>
            <person name="Udvardi M.K."/>
            <person name="Benedito V.A."/>
            <person name="Mayer K.F."/>
            <person name="Gouzy J."/>
            <person name="Schoof H."/>
            <person name="Van de Peer Y."/>
            <person name="Proost S."/>
            <person name="Cook D.R."/>
            <person name="Meyers B.C."/>
            <person name="Spannagl M."/>
            <person name="Cheung F."/>
            <person name="De Mita S."/>
            <person name="Krishnakumar V."/>
            <person name="Gundlach H."/>
            <person name="Zhou S."/>
            <person name="Mudge J."/>
            <person name="Bharti A.K."/>
            <person name="Murray J.D."/>
            <person name="Naoumkina M.A."/>
            <person name="Rosen B."/>
            <person name="Silverstein K.A."/>
            <person name="Tang H."/>
            <person name="Rombauts S."/>
            <person name="Zhao P.X."/>
            <person name="Zhou P."/>
            <person name="Barbe V."/>
            <person name="Bardou P."/>
            <person name="Bechner M."/>
            <person name="Bellec A."/>
            <person name="Berger A."/>
            <person name="Berges H."/>
            <person name="Bidwell S."/>
            <person name="Bisseling T."/>
            <person name="Choisne N."/>
            <person name="Couloux A."/>
            <person name="Denny R."/>
            <person name="Deshpande S."/>
            <person name="Dai X."/>
            <person name="Doyle J.J."/>
            <person name="Dudez A.M."/>
            <person name="Farmer A.D."/>
            <person name="Fouteau S."/>
            <person name="Franken C."/>
            <person name="Gibelin C."/>
            <person name="Gish J."/>
            <person name="Goldstein S."/>
            <person name="Gonzalez A.J."/>
            <person name="Green P.J."/>
            <person name="Hallab A."/>
            <person name="Hartog M."/>
            <person name="Hua A."/>
            <person name="Humphray S.J."/>
            <person name="Jeong D.H."/>
            <person name="Jing Y."/>
            <person name="Jocker A."/>
            <person name="Kenton S.M."/>
            <person name="Kim D.J."/>
            <person name="Klee K."/>
            <person name="Lai H."/>
            <person name="Lang C."/>
            <person name="Lin S."/>
            <person name="Macmil S.L."/>
            <person name="Magdelenat G."/>
            <person name="Matthews L."/>
            <person name="McCorrison J."/>
            <person name="Monaghan E.L."/>
            <person name="Mun J.H."/>
            <person name="Najar F.Z."/>
            <person name="Nicholson C."/>
            <person name="Noirot C."/>
            <person name="O'Bleness M."/>
            <person name="Paule C.R."/>
            <person name="Poulain J."/>
            <person name="Prion F."/>
            <person name="Qin B."/>
            <person name="Qu C."/>
            <person name="Retzel E.F."/>
            <person name="Riddle C."/>
            <person name="Sallet E."/>
            <person name="Samain S."/>
            <person name="Samson N."/>
            <person name="Sanders I."/>
            <person name="Saurat O."/>
            <person name="Scarpelli C."/>
            <person name="Schiex T."/>
            <person name="Segurens B."/>
            <person name="Severin A.J."/>
            <person name="Sherrier D.J."/>
            <person name="Shi R."/>
            <person name="Sims S."/>
            <person name="Singer S.R."/>
            <person name="Sinharoy S."/>
            <person name="Sterck L."/>
            <person name="Viollet A."/>
            <person name="Wang B.B."/>
            <person name="Wang K."/>
            <person name="Wang M."/>
            <person name="Wang X."/>
            <person name="Warfsmann J."/>
            <person name="Weissenbach J."/>
            <person name="White D.D."/>
            <person name="White J.D."/>
            <person name="Wiley G.B."/>
            <person name="Wincker P."/>
            <person name="Xing Y."/>
            <person name="Yang L."/>
            <person name="Yao Z."/>
            <person name="Ying F."/>
            <person name="Zhai J."/>
            <person name="Zhou L."/>
            <person name="Zuber A."/>
            <person name="Denarie J."/>
            <person name="Dixon R.A."/>
            <person name="May G.D."/>
            <person name="Schwartz D.C."/>
            <person name="Rogers J."/>
            <person name="Quetier F."/>
            <person name="Town C.D."/>
            <person name="Roe B.A."/>
        </authorList>
    </citation>
    <scope>NUCLEOTIDE SEQUENCE [LARGE SCALE GENOMIC DNA]</scope>
    <source>
        <strain evidence="17">A17</strain>
        <strain evidence="18 19">cv. Jemalong A17</strain>
    </source>
</reference>
<feature type="chain" id="PRO_5014572033" evidence="15">
    <location>
        <begin position="24"/>
        <end position="1120"/>
    </location>
</feature>
<keyword evidence="8 12" id="KW-0067">ATP-binding</keyword>
<sequence length="1120" mass="128222">MNTYSHVMGWLLFVFYLNMFVHGTTTCPEDLTCGNQVIKFPFRIKNRQSPMCGYSGFELFCTSNNETIIELPHKVKLNVKNIDYKHQTIQLSDPQSCLYKHIHNLNLSESHFNYLKHDYDDFVDYHFINCSLLIRDDIDSYLVPCLSTSTSQTYAISSFTVIDSFPLSLCTKMFNVSTNVIDFLDKNSLRLMWSEPSCKHCESKGKICGWKNTVGNSTNKEVDCFPKKKKGSILGSLFFILLIGGIYHIYDSYILKKEKQAIVEKFLEDYRVLKPTRYSYVEIKRITNNFGDMLGQGAYGTVYKGSISKEFSVAVKILNVSQGNGQDFLNEVGTMSRIHHVNIVRLVGFCADGFKRALIYEYLPNGSLQKFINSPDNKKNFLGWKKLHEIALGIAKGIEYLHQGCDQRILHFDIKPQNVLLDHNFIPKISDFGLAKLCSRDQSIVSMTAARGTLGYIAPEVFSRNFGNVSYKSDVYSYGMMLLETIGGRKITEDLEENSSHVYYPEWIYNLIDDEEEMKIHIDDEGDEKIARKMAIVGLWCIQWHAMDRPSMQMVVQMLEENIDKTPIPPNPFDSQSRQPRRTDATATTRQVTHNLDVNSHRSPVCSLFPSKKVCSSLLIFLDAVIFVLGASFIGFLIYKTRPKHLSMYNGIESFLRRDNSIMPIRYFFKDINKITKLGSGGYGKIIGQNQVRRSINEIATIGRIHHLNVVQLIGFYVEGSKHALIYEFMPNGLLEKYIFSHIEESNYLGIEYLHNGCNMKILHFDIKPHNILLDENFNPKVSDFGLARLCPTGNSIVSLTAARRTIGYMAPELFYRNVGTISYKADVYSFGMLLMEIGSISIENDTDQEMKLAKKMMTAALWCIQTKPEDRPSMDKVLEMLEEEDGDLQIPNKPYFCPQDPLVEDVGVDNSSNSWTSYGTSVMLAIVEAQVTMHQDLQKKDGKPVFLHHCINGNIFEKIMHCENKVRLQALRRQYELLAMTDKESESKHWSIDQLDKPIMRRNGETVTNLMKIEKVLRTLTSSFDYTPFIDTQGMNMMLLMKISVLILPRIMISWRKAILKSLAVLWKILKHQLQSMMSHSDSKGVELKRHNDSIYIFPYPDCMCHANGIYDSGSSLVA</sequence>
<keyword evidence="7 17" id="KW-0418">Kinase</keyword>
<evidence type="ECO:0000256" key="6">
    <source>
        <dbReference type="ARBA" id="ARBA00022741"/>
    </source>
</evidence>
<dbReference type="ExpressionAtlas" id="G7I979">
    <property type="expression patterns" value="differential"/>
</dbReference>
<feature type="transmembrane region" description="Helical" evidence="14">
    <location>
        <begin position="233"/>
        <end position="250"/>
    </location>
</feature>
<proteinExistence type="predicted"/>
<dbReference type="Gene3D" id="3.30.200.20">
    <property type="entry name" value="Phosphorylase Kinase, domain 1"/>
    <property type="match status" value="1"/>
</dbReference>
<accession>G7I979</accession>
<dbReference type="GO" id="GO:0030247">
    <property type="term" value="F:polysaccharide binding"/>
    <property type="evidence" value="ECO:0007669"/>
    <property type="project" value="InterPro"/>
</dbReference>
<evidence type="ECO:0000256" key="14">
    <source>
        <dbReference type="SAM" id="Phobius"/>
    </source>
</evidence>
<feature type="region of interest" description="Disordered" evidence="13">
    <location>
        <begin position="566"/>
        <end position="588"/>
    </location>
</feature>
<organism evidence="17 19">
    <name type="scientific">Medicago truncatula</name>
    <name type="common">Barrel medic</name>
    <name type="synonym">Medicago tribuloides</name>
    <dbReference type="NCBI Taxonomy" id="3880"/>
    <lineage>
        <taxon>Eukaryota</taxon>
        <taxon>Viridiplantae</taxon>
        <taxon>Streptophyta</taxon>
        <taxon>Embryophyta</taxon>
        <taxon>Tracheophyta</taxon>
        <taxon>Spermatophyta</taxon>
        <taxon>Magnoliopsida</taxon>
        <taxon>eudicotyledons</taxon>
        <taxon>Gunneridae</taxon>
        <taxon>Pentapetalae</taxon>
        <taxon>rosids</taxon>
        <taxon>fabids</taxon>
        <taxon>Fabales</taxon>
        <taxon>Fabaceae</taxon>
        <taxon>Papilionoideae</taxon>
        <taxon>50 kb inversion clade</taxon>
        <taxon>NPAAA clade</taxon>
        <taxon>Hologalegina</taxon>
        <taxon>IRL clade</taxon>
        <taxon>Trifolieae</taxon>
        <taxon>Medicago</taxon>
    </lineage>
</organism>
<evidence type="ECO:0000256" key="7">
    <source>
        <dbReference type="ARBA" id="ARBA00022777"/>
    </source>
</evidence>
<dbReference type="PANTHER" id="PTHR27009">
    <property type="entry name" value="RUST RESISTANCE KINASE LR10-RELATED"/>
    <property type="match status" value="1"/>
</dbReference>
<feature type="binding site" evidence="12">
    <location>
        <position position="316"/>
    </location>
    <ligand>
        <name>ATP</name>
        <dbReference type="ChEBI" id="CHEBI:30616"/>
    </ligand>
</feature>
<dbReference type="FunFam" id="1.10.510.10:FF:000590">
    <property type="entry name" value="PR5-like receptor kinase"/>
    <property type="match status" value="1"/>
</dbReference>
<dbReference type="EMBL" id="CM001217">
    <property type="protein sequence ID" value="AES59899.2"/>
    <property type="molecule type" value="Genomic_DNA"/>
</dbReference>
<evidence type="ECO:0000256" key="3">
    <source>
        <dbReference type="ARBA" id="ARBA00022679"/>
    </source>
</evidence>
<dbReference type="eggNOG" id="KOG1187">
    <property type="taxonomic scope" value="Eukaryota"/>
</dbReference>
<evidence type="ECO:0000256" key="13">
    <source>
        <dbReference type="SAM" id="MobiDB-lite"/>
    </source>
</evidence>
<evidence type="ECO:0000313" key="18">
    <source>
        <dbReference type="EnsemblPlants" id="AES59899"/>
    </source>
</evidence>
<keyword evidence="19" id="KW-1185">Reference proteome</keyword>
<dbReference type="SUPFAM" id="SSF56112">
    <property type="entry name" value="Protein kinase-like (PK-like)"/>
    <property type="match status" value="2"/>
</dbReference>
<dbReference type="InterPro" id="IPR045874">
    <property type="entry name" value="LRK10/LRL21-25-like"/>
</dbReference>
<evidence type="ECO:0000256" key="15">
    <source>
        <dbReference type="SAM" id="SignalP"/>
    </source>
</evidence>
<dbReference type="EnsemblPlants" id="AES59899">
    <property type="protein sequence ID" value="AES59899"/>
    <property type="gene ID" value="MTR_1g031540"/>
</dbReference>
<dbReference type="PROSITE" id="PS00108">
    <property type="entry name" value="PROTEIN_KINASE_ST"/>
    <property type="match status" value="2"/>
</dbReference>
<evidence type="ECO:0000256" key="4">
    <source>
        <dbReference type="ARBA" id="ARBA00022692"/>
    </source>
</evidence>
<name>G7I979_MEDTR</name>
<protein>
    <submittedName>
        <fullName evidence="17">Receptor-like kinase</fullName>
    </submittedName>
</protein>
<evidence type="ECO:0000256" key="8">
    <source>
        <dbReference type="ARBA" id="ARBA00022840"/>
    </source>
</evidence>
<feature type="domain" description="Protein kinase" evidence="16">
    <location>
        <begin position="288"/>
        <end position="563"/>
    </location>
</feature>
<reference evidence="18" key="3">
    <citation type="submission" date="2015-04" db="UniProtKB">
        <authorList>
            <consortium name="EnsemblPlants"/>
        </authorList>
    </citation>
    <scope>IDENTIFICATION</scope>
    <source>
        <strain evidence="18">cv. Jemalong A17</strain>
    </source>
</reference>
<keyword evidence="10 14" id="KW-0472">Membrane</keyword>
<evidence type="ECO:0000256" key="12">
    <source>
        <dbReference type="PROSITE-ProRule" id="PRU10141"/>
    </source>
</evidence>
<dbReference type="InterPro" id="IPR011009">
    <property type="entry name" value="Kinase-like_dom_sf"/>
</dbReference>
<dbReference type="InterPro" id="IPR000719">
    <property type="entry name" value="Prot_kinase_dom"/>
</dbReference>